<dbReference type="PROSITE" id="PS52050">
    <property type="entry name" value="WYL"/>
    <property type="match status" value="1"/>
</dbReference>
<dbReference type="Pfam" id="PF13280">
    <property type="entry name" value="WYL"/>
    <property type="match status" value="1"/>
</dbReference>
<evidence type="ECO:0000313" key="3">
    <source>
        <dbReference type="EMBL" id="MBP3194002.1"/>
    </source>
</evidence>
<dbReference type="PANTHER" id="PTHR34580:SF9">
    <property type="entry name" value="SLL5097 PROTEIN"/>
    <property type="match status" value="1"/>
</dbReference>
<dbReference type="AlphaFoldDB" id="A0A8J7RMA8"/>
<gene>
    <name evidence="3" type="ORF">NATSA_15090</name>
</gene>
<dbReference type="InterPro" id="IPR051534">
    <property type="entry name" value="CBASS_pafABC_assoc_protein"/>
</dbReference>
<dbReference type="Proteomes" id="UP000673975">
    <property type="component" value="Unassembled WGS sequence"/>
</dbReference>
<feature type="domain" description="WCX" evidence="2">
    <location>
        <begin position="226"/>
        <end position="301"/>
    </location>
</feature>
<evidence type="ECO:0000259" key="2">
    <source>
        <dbReference type="Pfam" id="PF25583"/>
    </source>
</evidence>
<accession>A0A8J7RMA8</accession>
<dbReference type="EMBL" id="JAFIDN010000022">
    <property type="protein sequence ID" value="MBP3194002.1"/>
    <property type="molecule type" value="Genomic_DNA"/>
</dbReference>
<name>A0A8J7RMA8_9BACT</name>
<proteinExistence type="predicted"/>
<organism evidence="3 4">
    <name type="scientific">Natronogracilivirga saccharolytica</name>
    <dbReference type="NCBI Taxonomy" id="2812953"/>
    <lineage>
        <taxon>Bacteria</taxon>
        <taxon>Pseudomonadati</taxon>
        <taxon>Balneolota</taxon>
        <taxon>Balneolia</taxon>
        <taxon>Balneolales</taxon>
        <taxon>Cyclonatronaceae</taxon>
        <taxon>Natronogracilivirga</taxon>
    </lineage>
</organism>
<sequence length="305" mass="35983">MLDEINKALEEYNGPESKIKRRQLFDDIKFMESEQGWSIPLDKRRDGRKVYYQYSDSEFSISNQPLNESEVSQIEAAISVLSRFAGAPQFEAVQEMIPVLKDRLGLDHQAKEVIGLESNIDLRGIDYLSQLYDAIINERVLIVKYQDFKSDEPFILIFHPYYLKQYNNRWFVFGFNEELNIPTWNLALDRIESIEATRRKYQFTDIDWNEYFYDIVGVTRYQDKEPESIVLDFTKDVAPYVETKPIHPTQKSKWTDAQLRVTINVIPNYELMSMILSFGEKVKVISPQDFKDQILNRIKSASYQY</sequence>
<evidence type="ECO:0000259" key="1">
    <source>
        <dbReference type="Pfam" id="PF13280"/>
    </source>
</evidence>
<reference evidence="3" key="1">
    <citation type="submission" date="2021-02" db="EMBL/GenBank/DDBJ databases">
        <title>Natronogracilivirga saccharolytica gen. nov. sp. nov. a new anaerobic, haloalkiliphilic carbohydrate-fermenting bacterium from soda lake and proposing of Cyclonatronumiaceae fam. nov. in the phylum Balneolaeota.</title>
        <authorList>
            <person name="Zhilina T.N."/>
            <person name="Sorokin D.Y."/>
            <person name="Zavarzina D.G."/>
            <person name="Toshchakov S.V."/>
            <person name="Kublanov I.V."/>
        </authorList>
    </citation>
    <scope>NUCLEOTIDE SEQUENCE</scope>
    <source>
        <strain evidence="3">Z-1702</strain>
    </source>
</reference>
<protein>
    <submittedName>
        <fullName evidence="3">WYL domain-containing protein</fullName>
    </submittedName>
</protein>
<dbReference type="PANTHER" id="PTHR34580">
    <property type="match status" value="1"/>
</dbReference>
<feature type="domain" description="WYL" evidence="1">
    <location>
        <begin position="127"/>
        <end position="195"/>
    </location>
</feature>
<evidence type="ECO:0000313" key="4">
    <source>
        <dbReference type="Proteomes" id="UP000673975"/>
    </source>
</evidence>
<dbReference type="InterPro" id="IPR026881">
    <property type="entry name" value="WYL_dom"/>
</dbReference>
<dbReference type="InterPro" id="IPR057727">
    <property type="entry name" value="WCX_dom"/>
</dbReference>
<dbReference type="Pfam" id="PF25583">
    <property type="entry name" value="WCX"/>
    <property type="match status" value="1"/>
</dbReference>
<keyword evidence="4" id="KW-1185">Reference proteome</keyword>
<comment type="caution">
    <text evidence="3">The sequence shown here is derived from an EMBL/GenBank/DDBJ whole genome shotgun (WGS) entry which is preliminary data.</text>
</comment>